<name>A0A8J3T7E8_9ACTN</name>
<proteinExistence type="predicted"/>
<protein>
    <recommendedName>
        <fullName evidence="3">Transposase</fullName>
    </recommendedName>
</protein>
<gene>
    <name evidence="1" type="ORF">Pta02_75010</name>
</gene>
<accession>A0A8J3T7E8</accession>
<dbReference type="Proteomes" id="UP000634476">
    <property type="component" value="Unassembled WGS sequence"/>
</dbReference>
<reference evidence="1" key="1">
    <citation type="submission" date="2021-01" db="EMBL/GenBank/DDBJ databases">
        <title>Whole genome shotgun sequence of Planobispora takensis NBRC 109077.</title>
        <authorList>
            <person name="Komaki H."/>
            <person name="Tamura T."/>
        </authorList>
    </citation>
    <scope>NUCLEOTIDE SEQUENCE</scope>
    <source>
        <strain evidence="1">NBRC 109077</strain>
    </source>
</reference>
<evidence type="ECO:0000313" key="2">
    <source>
        <dbReference type="Proteomes" id="UP000634476"/>
    </source>
</evidence>
<sequence>MKIVSKVAGQVGFTVLPRRWIVERSLSWCLRARCDVRDYERPPAHSEAHLCWAAITLMTRRLTTKNARSSTRVRIASPQAA</sequence>
<dbReference type="EMBL" id="BOOK01000069">
    <property type="protein sequence ID" value="GII05493.1"/>
    <property type="molecule type" value="Genomic_DNA"/>
</dbReference>
<evidence type="ECO:0000313" key="1">
    <source>
        <dbReference type="EMBL" id="GII05493.1"/>
    </source>
</evidence>
<evidence type="ECO:0008006" key="3">
    <source>
        <dbReference type="Google" id="ProtNLM"/>
    </source>
</evidence>
<dbReference type="PANTHER" id="PTHR30007:SF0">
    <property type="entry name" value="TRANSPOSASE"/>
    <property type="match status" value="1"/>
</dbReference>
<dbReference type="PANTHER" id="PTHR30007">
    <property type="entry name" value="PHP DOMAIN PROTEIN"/>
    <property type="match status" value="1"/>
</dbReference>
<organism evidence="1 2">
    <name type="scientific">Planobispora takensis</name>
    <dbReference type="NCBI Taxonomy" id="1367882"/>
    <lineage>
        <taxon>Bacteria</taxon>
        <taxon>Bacillati</taxon>
        <taxon>Actinomycetota</taxon>
        <taxon>Actinomycetes</taxon>
        <taxon>Streptosporangiales</taxon>
        <taxon>Streptosporangiaceae</taxon>
        <taxon>Planobispora</taxon>
    </lineage>
</organism>
<keyword evidence="2" id="KW-1185">Reference proteome</keyword>
<dbReference type="RefSeq" id="WP_203879705.1">
    <property type="nucleotide sequence ID" value="NZ_BOOK01000069.1"/>
</dbReference>
<comment type="caution">
    <text evidence="1">The sequence shown here is derived from an EMBL/GenBank/DDBJ whole genome shotgun (WGS) entry which is preliminary data.</text>
</comment>
<dbReference type="AlphaFoldDB" id="A0A8J3T7E8"/>